<feature type="domain" description="Helicase C-terminal" evidence="14">
    <location>
        <begin position="923"/>
        <end position="1100"/>
    </location>
</feature>
<feature type="compositionally biased region" description="Basic residues" evidence="12">
    <location>
        <begin position="1"/>
        <end position="10"/>
    </location>
</feature>
<dbReference type="InterPro" id="IPR001650">
    <property type="entry name" value="Helicase_C-like"/>
</dbReference>
<comment type="caution">
    <text evidence="15">The sequence shown here is derived from an EMBL/GenBank/DDBJ whole genome shotgun (WGS) entry which is preliminary data.</text>
</comment>
<comment type="catalytic activity">
    <reaction evidence="11">
        <text>ATP + H2O = ADP + phosphate + H(+)</text>
        <dbReference type="Rhea" id="RHEA:13065"/>
        <dbReference type="ChEBI" id="CHEBI:15377"/>
        <dbReference type="ChEBI" id="CHEBI:15378"/>
        <dbReference type="ChEBI" id="CHEBI:30616"/>
        <dbReference type="ChEBI" id="CHEBI:43474"/>
        <dbReference type="ChEBI" id="CHEBI:456216"/>
        <dbReference type="EC" id="3.6.4.13"/>
    </reaction>
</comment>
<dbReference type="PANTHER" id="PTHR18934:SF145">
    <property type="entry name" value="ATP-DEPENDENT RNA HELICASE DHX57-RELATED"/>
    <property type="match status" value="1"/>
</dbReference>
<evidence type="ECO:0000313" key="15">
    <source>
        <dbReference type="EMBL" id="GAD98929.1"/>
    </source>
</evidence>
<dbReference type="EC" id="3.6.4.13" evidence="2"/>
<keyword evidence="8" id="KW-0067">ATP-binding</keyword>
<evidence type="ECO:0000256" key="4">
    <source>
        <dbReference type="ARBA" id="ARBA00022640"/>
    </source>
</evidence>
<evidence type="ECO:0000256" key="2">
    <source>
        <dbReference type="ARBA" id="ARBA00012552"/>
    </source>
</evidence>
<comment type="subcellular location">
    <subcellularLocation>
        <location evidence="1">Plastid</location>
        <location evidence="1">Chloroplast</location>
    </subcellularLocation>
</comment>
<dbReference type="Proteomes" id="UP000018001">
    <property type="component" value="Unassembled WGS sequence"/>
</dbReference>
<evidence type="ECO:0000259" key="14">
    <source>
        <dbReference type="PROSITE" id="PS51194"/>
    </source>
</evidence>
<dbReference type="Gene3D" id="1.20.120.1080">
    <property type="match status" value="1"/>
</dbReference>
<evidence type="ECO:0000256" key="3">
    <source>
        <dbReference type="ARBA" id="ARBA00022528"/>
    </source>
</evidence>
<dbReference type="SMART" id="SM00490">
    <property type="entry name" value="HELICc"/>
    <property type="match status" value="1"/>
</dbReference>
<feature type="compositionally biased region" description="Polar residues" evidence="12">
    <location>
        <begin position="249"/>
        <end position="271"/>
    </location>
</feature>
<evidence type="ECO:0000256" key="6">
    <source>
        <dbReference type="ARBA" id="ARBA00022801"/>
    </source>
</evidence>
<feature type="region of interest" description="Disordered" evidence="12">
    <location>
        <begin position="616"/>
        <end position="636"/>
    </location>
</feature>
<feature type="domain" description="Helicase ATP-binding" evidence="13">
    <location>
        <begin position="675"/>
        <end position="846"/>
    </location>
</feature>
<dbReference type="GO" id="GO:0003724">
    <property type="term" value="F:RNA helicase activity"/>
    <property type="evidence" value="ECO:0007669"/>
    <property type="project" value="UniProtKB-EC"/>
</dbReference>
<dbReference type="Pfam" id="PF04408">
    <property type="entry name" value="WHD_HA2"/>
    <property type="match status" value="1"/>
</dbReference>
<evidence type="ECO:0000256" key="5">
    <source>
        <dbReference type="ARBA" id="ARBA00022741"/>
    </source>
</evidence>
<dbReference type="FunFam" id="3.40.50.300:FF:000819">
    <property type="entry name" value="ATP dependent RNA helicase, putative"/>
    <property type="match status" value="1"/>
</dbReference>
<dbReference type="InParanoid" id="V5FLV9"/>
<evidence type="ECO:0000256" key="1">
    <source>
        <dbReference type="ARBA" id="ARBA00004229"/>
    </source>
</evidence>
<keyword evidence="16" id="KW-1185">Reference proteome</keyword>
<dbReference type="HOGENOM" id="CLU_001832_1_3_1"/>
<dbReference type="GO" id="GO:0005524">
    <property type="term" value="F:ATP binding"/>
    <property type="evidence" value="ECO:0007669"/>
    <property type="project" value="UniProtKB-KW"/>
</dbReference>
<accession>V5FLV9</accession>
<evidence type="ECO:0000256" key="11">
    <source>
        <dbReference type="ARBA" id="ARBA00047984"/>
    </source>
</evidence>
<evidence type="ECO:0000256" key="8">
    <source>
        <dbReference type="ARBA" id="ARBA00022840"/>
    </source>
</evidence>
<dbReference type="CDD" id="cd18791">
    <property type="entry name" value="SF2_C_RHA"/>
    <property type="match status" value="1"/>
</dbReference>
<feature type="region of interest" description="Disordered" evidence="12">
    <location>
        <begin position="318"/>
        <end position="343"/>
    </location>
</feature>
<dbReference type="SUPFAM" id="SSF52540">
    <property type="entry name" value="P-loop containing nucleoside triphosphate hydrolases"/>
    <property type="match status" value="1"/>
</dbReference>
<dbReference type="SMART" id="SM00487">
    <property type="entry name" value="DEXDc"/>
    <property type="match status" value="1"/>
</dbReference>
<dbReference type="PANTHER" id="PTHR18934">
    <property type="entry name" value="ATP-DEPENDENT RNA HELICASE"/>
    <property type="match status" value="1"/>
</dbReference>
<feature type="compositionally biased region" description="Acidic residues" evidence="12">
    <location>
        <begin position="290"/>
        <end position="299"/>
    </location>
</feature>
<dbReference type="InterPro" id="IPR048333">
    <property type="entry name" value="HA2_WH"/>
</dbReference>
<dbReference type="Pfam" id="PF00271">
    <property type="entry name" value="Helicase_C"/>
    <property type="match status" value="1"/>
</dbReference>
<dbReference type="PROSITE" id="PS51194">
    <property type="entry name" value="HELICASE_CTER"/>
    <property type="match status" value="1"/>
</dbReference>
<dbReference type="Pfam" id="PF00270">
    <property type="entry name" value="DEAD"/>
    <property type="match status" value="1"/>
</dbReference>
<reference evidence="16" key="1">
    <citation type="journal article" date="2014" name="Genome Announc.">
        <title>Draft genome sequence of the formaldehyde-resistant fungus Byssochlamys spectabilis No. 5 (anamorph Paecilomyces variotii No. 5) (NBRC109023).</title>
        <authorList>
            <person name="Oka T."/>
            <person name="Ekino K."/>
            <person name="Fukuda K."/>
            <person name="Nomura Y."/>
        </authorList>
    </citation>
    <scope>NUCLEOTIDE SEQUENCE [LARGE SCALE GENOMIC DNA]</scope>
    <source>
        <strain evidence="16">No. 5 / NBRC 109023</strain>
    </source>
</reference>
<dbReference type="FunFam" id="3.40.50.300:FF:000500">
    <property type="entry name" value="ATP-dependent RNA helicase DHX29"/>
    <property type="match status" value="1"/>
</dbReference>
<keyword evidence="10" id="KW-0809">Transit peptide</keyword>
<protein>
    <recommendedName>
        <fullName evidence="2">RNA helicase</fullName>
        <ecNumber evidence="2">3.6.4.13</ecNumber>
    </recommendedName>
</protein>
<keyword evidence="5" id="KW-0547">Nucleotide-binding</keyword>
<proteinExistence type="predicted"/>
<sequence>MPPNKKKKKPASNPARGFATVSVPSKPKTADSTTVSSAAESTAASDIEKSQPVAASEPAPAAPAPAPEGQALKDYSPEDLEKHLEEAELQLLVDKYASKCKNDSARQVAKLETERRVLRPQANTLSLTDWLSAEILDRLLNLAQKEQHESDPPPAYDSNESKGPTSEEDLYVRLWTLKETLLKLGFSELKTQEVLKHILVYFSGNPTSNSKDVIWNLEESLEWLAMNCDSNELPPYLDKAPAPRKSDMESSWLNETTQQRSSTPATTSQTDAAVKKSKSQPKVANVPSFDPDESDDSLDPDNLTPEFLTLRTKLYNLQPDHFDQPKKGKKGGKGSERDSDPQVAKLKYKLSKIENDVLFDRVEAEDRWKDILVDLRREAAFVRKTEPRPEDSAAQRITDEAEKIAEEELAAMNLQSEDENLGLFGDMFSAEGSSTELAAQVAPVPANIQVRNFGKWSGLSPKRVFEEACKAREANCKVTYKNVSISSHANRMALEVKWSKPQDTPLPLALDAVTHKSNPYVVFSSMDTIATQTSQEAEGYISTLALFLIFGQSPKESKVYQRLPAVWRELWTEFANLRKEQEDHSDKNTIRELKDIVHECTGKSEHDVVLRHNFKKRNGNGGEVESSAKHRPSATAGASEELEAIWRAKASTPAFNRMVQSRMNLPIWSYKDEILKTLDSHQAIIICSETGSGKSTQIPSFVLEHELTNGRNCKIYVTEPRRISAISLARRVSEELGENKNDIGTSKSLVGYAIRLESKLTQSTKLVYATTGVVVRMLERPQNFQDISHVVLDEVHERTIDSDFLLIILRRLMQQRPDLKLVLMSATVDAQRFSNYLGGVPVLNIPGRTFPVEVKYLEDAIEMTKYRLLDDQSSALDDDVAEPSPDSPNEEGTGGLAGTLDGYSKQTRETVTNFDEYRLDYHLITRLLAKIATDPSLEWYSKAILVFMPGMAEIRRLNDEILSDRAFGKGWIVHALHSSIPSEDQEKAFLVPPKGTRKIVIATNIAETGITIPDITAVIDAGKEKVMRFDEKRQLSRLVESFISRANAKQRRGRAGRVQNGLCFHLFTKHRHDSLLAEQQTPEMLRLSLQDLVLRVKICNLGDVEQTLLEALDPPSSKNIRRAVDSLKEVKALTNSENLTPLGRQLAKLPLDVFLGKLIIYGAFFKCLDASVSIAAILSSKSPFVNTMGSNAQRELARLSFKKGDSDLLTVYNAYCAWKRIRNSPGSNEYSFCRSNFLSPQALLSIEDIKMQLLVSIADTGLMKLDATEQASLNRARFSGRQRQFFVVPERFDMNSTSDLVVNSVIAWSFYPKLICREGKGWRNVSNNQTVSLHPTSVNKQADSSIKWLSFYHIMQARNKFYNAHETSAVDDFAVAFLCGEAEFKLYAGIISIDNNRIRFAVKDWKSILALKILAGKVREILYGTFKNPQKPLSHRQQEWMNILQQIFTDAYTSQMNRKGP</sequence>
<dbReference type="Pfam" id="PF07717">
    <property type="entry name" value="OB_NTP_bind"/>
    <property type="match status" value="1"/>
</dbReference>
<dbReference type="InterPro" id="IPR027417">
    <property type="entry name" value="P-loop_NTPase"/>
</dbReference>
<feature type="region of interest" description="Disordered" evidence="12">
    <location>
        <begin position="232"/>
        <end position="303"/>
    </location>
</feature>
<evidence type="ECO:0000256" key="12">
    <source>
        <dbReference type="SAM" id="MobiDB-lite"/>
    </source>
</evidence>
<feature type="compositionally biased region" description="Low complexity" evidence="12">
    <location>
        <begin position="30"/>
        <end position="45"/>
    </location>
</feature>
<dbReference type="Pfam" id="PF21010">
    <property type="entry name" value="HA2_C"/>
    <property type="match status" value="1"/>
</dbReference>
<evidence type="ECO:0000256" key="7">
    <source>
        <dbReference type="ARBA" id="ARBA00022806"/>
    </source>
</evidence>
<dbReference type="CDD" id="cd17917">
    <property type="entry name" value="DEXHc_RHA-like"/>
    <property type="match status" value="1"/>
</dbReference>
<dbReference type="OrthoDB" id="5600252at2759"/>
<feature type="region of interest" description="Disordered" evidence="12">
    <location>
        <begin position="1"/>
        <end position="83"/>
    </location>
</feature>
<dbReference type="InterPro" id="IPR014001">
    <property type="entry name" value="Helicase_ATP-bd"/>
</dbReference>
<dbReference type="InterPro" id="IPR011709">
    <property type="entry name" value="DEAD-box_helicase_OB_fold"/>
</dbReference>
<gene>
    <name evidence="15" type="ORF">PVAR5_7632</name>
</gene>
<dbReference type="GO" id="GO:1990904">
    <property type="term" value="C:ribonucleoprotein complex"/>
    <property type="evidence" value="ECO:0007669"/>
    <property type="project" value="UniProtKB-ARBA"/>
</dbReference>
<dbReference type="EMBL" id="BAUL01000267">
    <property type="protein sequence ID" value="GAD98929.1"/>
    <property type="molecule type" value="Genomic_DNA"/>
</dbReference>
<dbReference type="PROSITE" id="PS00690">
    <property type="entry name" value="DEAH_ATP_HELICASE"/>
    <property type="match status" value="1"/>
</dbReference>
<keyword evidence="7 15" id="KW-0347">Helicase</keyword>
<dbReference type="eggNOG" id="KOG0920">
    <property type="taxonomic scope" value="Eukaryota"/>
</dbReference>
<feature type="region of interest" description="Disordered" evidence="12">
    <location>
        <begin position="145"/>
        <end position="165"/>
    </location>
</feature>
<keyword evidence="9" id="KW-0694">RNA-binding</keyword>
<keyword evidence="3" id="KW-0150">Chloroplast</keyword>
<dbReference type="GO" id="GO:0016787">
    <property type="term" value="F:hydrolase activity"/>
    <property type="evidence" value="ECO:0007669"/>
    <property type="project" value="UniProtKB-KW"/>
</dbReference>
<dbReference type="Gene3D" id="3.40.50.300">
    <property type="entry name" value="P-loop containing nucleotide triphosphate hydrolases"/>
    <property type="match status" value="2"/>
</dbReference>
<keyword evidence="6" id="KW-0378">Hydrolase</keyword>
<keyword evidence="4" id="KW-0934">Plastid</keyword>
<evidence type="ECO:0000256" key="9">
    <source>
        <dbReference type="ARBA" id="ARBA00022884"/>
    </source>
</evidence>
<organism evidence="15 16">
    <name type="scientific">Byssochlamys spectabilis (strain No. 5 / NBRC 109023)</name>
    <name type="common">Paecilomyces variotii</name>
    <dbReference type="NCBI Taxonomy" id="1356009"/>
    <lineage>
        <taxon>Eukaryota</taxon>
        <taxon>Fungi</taxon>
        <taxon>Dikarya</taxon>
        <taxon>Ascomycota</taxon>
        <taxon>Pezizomycotina</taxon>
        <taxon>Eurotiomycetes</taxon>
        <taxon>Eurotiomycetidae</taxon>
        <taxon>Eurotiales</taxon>
        <taxon>Thermoascaceae</taxon>
        <taxon>Paecilomyces</taxon>
    </lineage>
</organism>
<dbReference type="GO" id="GO:0003723">
    <property type="term" value="F:RNA binding"/>
    <property type="evidence" value="ECO:0007669"/>
    <property type="project" value="UniProtKB-KW"/>
</dbReference>
<evidence type="ECO:0000313" key="16">
    <source>
        <dbReference type="Proteomes" id="UP000018001"/>
    </source>
</evidence>
<dbReference type="InterPro" id="IPR011545">
    <property type="entry name" value="DEAD/DEAH_box_helicase_dom"/>
</dbReference>
<dbReference type="SMART" id="SM00847">
    <property type="entry name" value="HA2"/>
    <property type="match status" value="1"/>
</dbReference>
<dbReference type="InterPro" id="IPR002464">
    <property type="entry name" value="DNA/RNA_helicase_DEAH_CS"/>
</dbReference>
<evidence type="ECO:0000256" key="10">
    <source>
        <dbReference type="ARBA" id="ARBA00022946"/>
    </source>
</evidence>
<dbReference type="InterPro" id="IPR007502">
    <property type="entry name" value="Helicase-assoc_dom"/>
</dbReference>
<name>V5FLV9_BYSSN</name>
<evidence type="ECO:0000259" key="13">
    <source>
        <dbReference type="PROSITE" id="PS51192"/>
    </source>
</evidence>
<dbReference type="FunFam" id="1.20.120.1080:FF:000002">
    <property type="entry name" value="Putative ATP-dependent RNA helicase DHX36"/>
    <property type="match status" value="1"/>
</dbReference>
<feature type="region of interest" description="Disordered" evidence="12">
    <location>
        <begin position="876"/>
        <end position="902"/>
    </location>
</feature>
<dbReference type="PROSITE" id="PS51192">
    <property type="entry name" value="HELICASE_ATP_BIND_1"/>
    <property type="match status" value="1"/>
</dbReference>